<dbReference type="GO" id="GO:0046872">
    <property type="term" value="F:metal ion binding"/>
    <property type="evidence" value="ECO:0007669"/>
    <property type="project" value="UniProtKB-KW"/>
</dbReference>
<evidence type="ECO:0000313" key="6">
    <source>
        <dbReference type="EMBL" id="NUW31671.1"/>
    </source>
</evidence>
<dbReference type="SFLD" id="SFLDG01067">
    <property type="entry name" value="SPASM/twitch_domain_containing"/>
    <property type="match status" value="1"/>
</dbReference>
<dbReference type="InterPro" id="IPR023867">
    <property type="entry name" value="Sulphatase_maturase_rSAM"/>
</dbReference>
<dbReference type="InterPro" id="IPR013785">
    <property type="entry name" value="Aldolase_TIM"/>
</dbReference>
<dbReference type="SFLD" id="SFLDG01386">
    <property type="entry name" value="main_SPASM_domain-containing"/>
    <property type="match status" value="1"/>
</dbReference>
<evidence type="ECO:0000256" key="2">
    <source>
        <dbReference type="ARBA" id="ARBA00022723"/>
    </source>
</evidence>
<accession>A0A7Y6I568</accession>
<dbReference type="SFLD" id="SFLDS00029">
    <property type="entry name" value="Radical_SAM"/>
    <property type="match status" value="1"/>
</dbReference>
<evidence type="ECO:0000259" key="5">
    <source>
        <dbReference type="PROSITE" id="PS51918"/>
    </source>
</evidence>
<dbReference type="Pfam" id="PF04055">
    <property type="entry name" value="Radical_SAM"/>
    <property type="match status" value="1"/>
</dbReference>
<dbReference type="SUPFAM" id="SSF102114">
    <property type="entry name" value="Radical SAM enzymes"/>
    <property type="match status" value="1"/>
</dbReference>
<comment type="caution">
    <text evidence="6">The sequence shown here is derived from an EMBL/GenBank/DDBJ whole genome shotgun (WGS) entry which is preliminary data.</text>
</comment>
<dbReference type="PANTHER" id="PTHR43273">
    <property type="entry name" value="ANAEROBIC SULFATASE-MATURATING ENZYME HOMOLOG ASLB-RELATED"/>
    <property type="match status" value="1"/>
</dbReference>
<evidence type="ECO:0000256" key="1">
    <source>
        <dbReference type="ARBA" id="ARBA00022691"/>
    </source>
</evidence>
<keyword evidence="7" id="KW-1185">Reference proteome</keyword>
<evidence type="ECO:0000256" key="3">
    <source>
        <dbReference type="ARBA" id="ARBA00023004"/>
    </source>
</evidence>
<evidence type="ECO:0000313" key="7">
    <source>
        <dbReference type="Proteomes" id="UP000586042"/>
    </source>
</evidence>
<dbReference type="NCBIfam" id="TIGR04269">
    <property type="entry name" value="SAM_SPASM_FxsB"/>
    <property type="match status" value="1"/>
</dbReference>
<dbReference type="InterPro" id="IPR026335">
    <property type="entry name" value="rSAM_SPASM_FxsB"/>
</dbReference>
<keyword evidence="1" id="KW-0949">S-adenosyl-L-methionine</keyword>
<dbReference type="AlphaFoldDB" id="A0A7Y6I568"/>
<keyword evidence="4" id="KW-0411">Iron-sulfur</keyword>
<feature type="domain" description="Radical SAM core" evidence="5">
    <location>
        <begin position="28"/>
        <end position="261"/>
    </location>
</feature>
<dbReference type="EMBL" id="JABWGN010000003">
    <property type="protein sequence ID" value="NUW31671.1"/>
    <property type="molecule type" value="Genomic_DNA"/>
</dbReference>
<keyword evidence="2" id="KW-0479">Metal-binding</keyword>
<gene>
    <name evidence="6" type="ORF">HTZ77_09550</name>
</gene>
<dbReference type="PANTHER" id="PTHR43273:SF8">
    <property type="entry name" value="RADICAL SAM DOMAIN PROTEIN"/>
    <property type="match status" value="1"/>
</dbReference>
<evidence type="ECO:0000256" key="4">
    <source>
        <dbReference type="ARBA" id="ARBA00023014"/>
    </source>
</evidence>
<organism evidence="6 7">
    <name type="scientific">Nonomuraea montanisoli</name>
    <dbReference type="NCBI Taxonomy" id="2741721"/>
    <lineage>
        <taxon>Bacteria</taxon>
        <taxon>Bacillati</taxon>
        <taxon>Actinomycetota</taxon>
        <taxon>Actinomycetes</taxon>
        <taxon>Streptosporangiales</taxon>
        <taxon>Streptosporangiaceae</taxon>
        <taxon>Nonomuraea</taxon>
    </lineage>
</organism>
<dbReference type="CDD" id="cd01335">
    <property type="entry name" value="Radical_SAM"/>
    <property type="match status" value="1"/>
</dbReference>
<dbReference type="RefSeq" id="WP_175589106.1">
    <property type="nucleotide sequence ID" value="NZ_JABWGN010000003.1"/>
</dbReference>
<dbReference type="PROSITE" id="PS51918">
    <property type="entry name" value="RADICAL_SAM"/>
    <property type="match status" value="1"/>
</dbReference>
<proteinExistence type="predicted"/>
<dbReference type="GO" id="GO:0051536">
    <property type="term" value="F:iron-sulfur cluster binding"/>
    <property type="evidence" value="ECO:0007669"/>
    <property type="project" value="UniProtKB-KW"/>
</dbReference>
<dbReference type="Proteomes" id="UP000586042">
    <property type="component" value="Unassembled WGS sequence"/>
</dbReference>
<dbReference type="GO" id="GO:0016491">
    <property type="term" value="F:oxidoreductase activity"/>
    <property type="evidence" value="ECO:0007669"/>
    <property type="project" value="InterPro"/>
</dbReference>
<dbReference type="InterPro" id="IPR007197">
    <property type="entry name" value="rSAM"/>
</dbReference>
<keyword evidence="3" id="KW-0408">Iron</keyword>
<protein>
    <submittedName>
        <fullName evidence="6">FxsB family radical SAM/SPASM domain protein</fullName>
    </submittedName>
</protein>
<reference evidence="6 7" key="1">
    <citation type="submission" date="2020-06" db="EMBL/GenBank/DDBJ databases">
        <title>Nonomuraea sp. SMC257, a novel actinomycete isolated from soil.</title>
        <authorList>
            <person name="Chanama M."/>
        </authorList>
    </citation>
    <scope>NUCLEOTIDE SEQUENCE [LARGE SCALE GENOMIC DNA]</scope>
    <source>
        <strain evidence="6 7">SMC257</strain>
    </source>
</reference>
<dbReference type="SFLD" id="SFLDG01072">
    <property type="entry name" value="dehydrogenase_like"/>
    <property type="match status" value="1"/>
</dbReference>
<sequence>MNSGAARPGREWPATLDVDGLVADGWRPRPFQQFLLKMHSRCNLACDYCYVYTLGDQSWRSQPMVMSSAVVAAAARRIAEHARAHGLRSVRVILHGGEPLLAGYAHLADTIRVIRAEAAPDVRVDAAVQTNAVLLDERALSAFRELDLKVGVSLDGSPRAHDRNRRHADGRGTHAAVAAALRLLTRPAYRHLYAGLLCTIDLANDPLETYESLIAFDPPVIDLLLPHGTWESPPPERTPDQSRAPYGDWLIAIFDRWYGSDRDETVVRLFHEIIRLLLGGASASEAVGLTPATLVVVETDGTVEQTDSLKAVGHGAAATGLNIADHPFDEALRHPGMVARQLGWAALGEECRACRFGRVCGAGLYPHRYRAGTGFRNPSVYCADLYRLIGHIRSRVVADLRRPPASAEKA</sequence>
<name>A0A7Y6I568_9ACTN</name>
<dbReference type="InterPro" id="IPR058240">
    <property type="entry name" value="rSAM_sf"/>
</dbReference>
<dbReference type="Gene3D" id="3.20.20.70">
    <property type="entry name" value="Aldolase class I"/>
    <property type="match status" value="1"/>
</dbReference>